<dbReference type="AlphaFoldDB" id="A0A7D9IRE7"/>
<protein>
    <submittedName>
        <fullName evidence="2">Uncharacterized protein</fullName>
    </submittedName>
</protein>
<evidence type="ECO:0000256" key="1">
    <source>
        <dbReference type="SAM" id="MobiDB-lite"/>
    </source>
</evidence>
<feature type="compositionally biased region" description="Polar residues" evidence="1">
    <location>
        <begin position="12"/>
        <end position="39"/>
    </location>
</feature>
<dbReference type="Proteomes" id="UP001152795">
    <property type="component" value="Unassembled WGS sequence"/>
</dbReference>
<evidence type="ECO:0000313" key="2">
    <source>
        <dbReference type="EMBL" id="CAB4015406.1"/>
    </source>
</evidence>
<feature type="non-terminal residue" evidence="2">
    <location>
        <position position="92"/>
    </location>
</feature>
<sequence length="92" mass="10363">MPEPERSHKTTELPTVNSTVENEFPTSWQNILKTTETSYSGDESGDISESSGEETEEPTSKWSWFSSPEVPEPQQTQETTELPTVNPTEENE</sequence>
<proteinExistence type="predicted"/>
<reference evidence="2" key="1">
    <citation type="submission" date="2020-04" db="EMBL/GenBank/DDBJ databases">
        <authorList>
            <person name="Alioto T."/>
            <person name="Alioto T."/>
            <person name="Gomez Garrido J."/>
        </authorList>
    </citation>
    <scope>NUCLEOTIDE SEQUENCE</scope>
    <source>
        <strain evidence="2">A484AB</strain>
    </source>
</reference>
<organism evidence="2 3">
    <name type="scientific">Paramuricea clavata</name>
    <name type="common">Red gorgonian</name>
    <name type="synonym">Violescent sea-whip</name>
    <dbReference type="NCBI Taxonomy" id="317549"/>
    <lineage>
        <taxon>Eukaryota</taxon>
        <taxon>Metazoa</taxon>
        <taxon>Cnidaria</taxon>
        <taxon>Anthozoa</taxon>
        <taxon>Octocorallia</taxon>
        <taxon>Malacalcyonacea</taxon>
        <taxon>Plexauridae</taxon>
        <taxon>Paramuricea</taxon>
    </lineage>
</organism>
<feature type="compositionally biased region" description="Low complexity" evidence="1">
    <location>
        <begin position="68"/>
        <end position="85"/>
    </location>
</feature>
<accession>A0A7D9IRE7</accession>
<feature type="compositionally biased region" description="Acidic residues" evidence="1">
    <location>
        <begin position="43"/>
        <end position="57"/>
    </location>
</feature>
<evidence type="ECO:0000313" key="3">
    <source>
        <dbReference type="Proteomes" id="UP001152795"/>
    </source>
</evidence>
<name>A0A7D9IRE7_PARCT</name>
<comment type="caution">
    <text evidence="2">The sequence shown here is derived from an EMBL/GenBank/DDBJ whole genome shotgun (WGS) entry which is preliminary data.</text>
</comment>
<gene>
    <name evidence="2" type="ORF">PACLA_8A022269</name>
</gene>
<dbReference type="EMBL" id="CACRXK020008703">
    <property type="protein sequence ID" value="CAB4015406.1"/>
    <property type="molecule type" value="Genomic_DNA"/>
</dbReference>
<feature type="compositionally biased region" description="Basic and acidic residues" evidence="1">
    <location>
        <begin position="1"/>
        <end position="11"/>
    </location>
</feature>
<feature type="region of interest" description="Disordered" evidence="1">
    <location>
        <begin position="1"/>
        <end position="92"/>
    </location>
</feature>
<keyword evidence="3" id="KW-1185">Reference proteome</keyword>